<dbReference type="EMBL" id="CASHTH010001376">
    <property type="protein sequence ID" value="CAI8014610.1"/>
    <property type="molecule type" value="Genomic_DNA"/>
</dbReference>
<name>A0AA35RN54_GEOBA</name>
<organism evidence="2 3">
    <name type="scientific">Geodia barretti</name>
    <name type="common">Barrett's horny sponge</name>
    <dbReference type="NCBI Taxonomy" id="519541"/>
    <lineage>
        <taxon>Eukaryota</taxon>
        <taxon>Metazoa</taxon>
        <taxon>Porifera</taxon>
        <taxon>Demospongiae</taxon>
        <taxon>Heteroscleromorpha</taxon>
        <taxon>Tetractinellida</taxon>
        <taxon>Astrophorina</taxon>
        <taxon>Geodiidae</taxon>
        <taxon>Geodia</taxon>
    </lineage>
</organism>
<feature type="domain" description="Oxidoreductase molybdopterin-binding" evidence="1">
    <location>
        <begin position="87"/>
        <end position="243"/>
    </location>
</feature>
<dbReference type="SUPFAM" id="SSF56524">
    <property type="entry name" value="Oxidoreductase molybdopterin-binding domain"/>
    <property type="match status" value="1"/>
</dbReference>
<protein>
    <submittedName>
        <fullName evidence="2">Protein-methionine-sulfoxide reductase catalytic subunit MsrP</fullName>
    </submittedName>
</protein>
<evidence type="ECO:0000259" key="1">
    <source>
        <dbReference type="Pfam" id="PF00174"/>
    </source>
</evidence>
<dbReference type="Pfam" id="PF00174">
    <property type="entry name" value="Oxidored_molyb"/>
    <property type="match status" value="1"/>
</dbReference>
<evidence type="ECO:0000313" key="2">
    <source>
        <dbReference type="EMBL" id="CAI8014610.1"/>
    </source>
</evidence>
<dbReference type="Gene3D" id="3.90.420.10">
    <property type="entry name" value="Oxidoreductase, molybdopterin-binding domain"/>
    <property type="match status" value="1"/>
</dbReference>
<reference evidence="2" key="1">
    <citation type="submission" date="2023-03" db="EMBL/GenBank/DDBJ databases">
        <authorList>
            <person name="Steffen K."/>
            <person name="Cardenas P."/>
        </authorList>
    </citation>
    <scope>NUCLEOTIDE SEQUENCE</scope>
</reference>
<keyword evidence="3" id="KW-1185">Reference proteome</keyword>
<dbReference type="Proteomes" id="UP001174909">
    <property type="component" value="Unassembled WGS sequence"/>
</dbReference>
<accession>A0AA35RN54</accession>
<dbReference type="PROSITE" id="PS51257">
    <property type="entry name" value="PROKAR_LIPOPROTEIN"/>
    <property type="match status" value="1"/>
</dbReference>
<proteinExistence type="predicted"/>
<dbReference type="NCBIfam" id="NF003767">
    <property type="entry name" value="PRK05363.1"/>
    <property type="match status" value="1"/>
</dbReference>
<dbReference type="InterPro" id="IPR036374">
    <property type="entry name" value="OxRdtase_Mopterin-bd_sf"/>
</dbReference>
<dbReference type="AlphaFoldDB" id="A0AA35RN54"/>
<sequence>MDRRKFIKDLGIASASTLLISSSSACAQNTGVEKQLEPFRAQKLAAENNASFTVNRQMTDEVIAATYNNYYEFTNRKSTVWKKTDKFRTRPWEVEISGLVENPMTLDVDDLIKQMPIEERIYRLRCVEAWAMVVPWIGFPMKALLEKVQPKAEAQYVRMLTFLDADMAPEQQNVRMPWPYFEGLTLAEAMNDLTLLAVGIYGHILPPQHGAPIRLIVPWKYGFKSIKSVVSIELTDQKPRTFWNTLAPREYGFEANVNPNVPHPRWSQASERMIGTGKRHPTMIYNGYGSSVAHLY</sequence>
<comment type="caution">
    <text evidence="2">The sequence shown here is derived from an EMBL/GenBank/DDBJ whole genome shotgun (WGS) entry which is preliminary data.</text>
</comment>
<dbReference type="InterPro" id="IPR000572">
    <property type="entry name" value="OxRdtase_Mopterin-bd_dom"/>
</dbReference>
<dbReference type="PANTHER" id="PTHR43032">
    <property type="entry name" value="PROTEIN-METHIONINE-SULFOXIDE REDUCTASE"/>
    <property type="match status" value="1"/>
</dbReference>
<gene>
    <name evidence="2" type="ORF">GBAR_LOCUS9114</name>
</gene>
<evidence type="ECO:0000313" key="3">
    <source>
        <dbReference type="Proteomes" id="UP001174909"/>
    </source>
</evidence>
<dbReference type="PANTHER" id="PTHR43032:SF3">
    <property type="entry name" value="PROTEIN-METHIONINE-SULFOXIDE REDUCTASE CATALYTIC SUBUNIT MSRP"/>
    <property type="match status" value="1"/>
</dbReference>